<name>A0ABD0P3K3_CIRMR</name>
<feature type="non-terminal residue" evidence="2">
    <location>
        <position position="109"/>
    </location>
</feature>
<evidence type="ECO:0000313" key="3">
    <source>
        <dbReference type="Proteomes" id="UP001529510"/>
    </source>
</evidence>
<feature type="compositionally biased region" description="Polar residues" evidence="1">
    <location>
        <begin position="29"/>
        <end position="46"/>
    </location>
</feature>
<dbReference type="EMBL" id="JAMKFB020000018">
    <property type="protein sequence ID" value="KAL0168673.1"/>
    <property type="molecule type" value="Genomic_DNA"/>
</dbReference>
<reference evidence="2 3" key="1">
    <citation type="submission" date="2024-05" db="EMBL/GenBank/DDBJ databases">
        <title>Genome sequencing and assembly of Indian major carp, Cirrhinus mrigala (Hamilton, 1822).</title>
        <authorList>
            <person name="Mohindra V."/>
            <person name="Chowdhury L.M."/>
            <person name="Lal K."/>
            <person name="Jena J.K."/>
        </authorList>
    </citation>
    <scope>NUCLEOTIDE SEQUENCE [LARGE SCALE GENOMIC DNA]</scope>
    <source>
        <strain evidence="2">CM1030</strain>
        <tissue evidence="2">Blood</tissue>
    </source>
</reference>
<keyword evidence="3" id="KW-1185">Reference proteome</keyword>
<feature type="compositionally biased region" description="Low complexity" evidence="1">
    <location>
        <begin position="47"/>
        <end position="66"/>
    </location>
</feature>
<proteinExistence type="predicted"/>
<dbReference type="Proteomes" id="UP001529510">
    <property type="component" value="Unassembled WGS sequence"/>
</dbReference>
<comment type="caution">
    <text evidence="2">The sequence shown here is derived from an EMBL/GenBank/DDBJ whole genome shotgun (WGS) entry which is preliminary data.</text>
</comment>
<gene>
    <name evidence="2" type="ORF">M9458_036895</name>
</gene>
<feature type="non-terminal residue" evidence="2">
    <location>
        <position position="1"/>
    </location>
</feature>
<organism evidence="2 3">
    <name type="scientific">Cirrhinus mrigala</name>
    <name type="common">Mrigala</name>
    <dbReference type="NCBI Taxonomy" id="683832"/>
    <lineage>
        <taxon>Eukaryota</taxon>
        <taxon>Metazoa</taxon>
        <taxon>Chordata</taxon>
        <taxon>Craniata</taxon>
        <taxon>Vertebrata</taxon>
        <taxon>Euteleostomi</taxon>
        <taxon>Actinopterygii</taxon>
        <taxon>Neopterygii</taxon>
        <taxon>Teleostei</taxon>
        <taxon>Ostariophysi</taxon>
        <taxon>Cypriniformes</taxon>
        <taxon>Cyprinidae</taxon>
        <taxon>Labeoninae</taxon>
        <taxon>Labeonini</taxon>
        <taxon>Cirrhinus</taxon>
    </lineage>
</organism>
<feature type="region of interest" description="Disordered" evidence="1">
    <location>
        <begin position="1"/>
        <end position="66"/>
    </location>
</feature>
<sequence>LLDPATSDDPPSPTDAPVKADPLSPSFGLDSSATPFSPGSTVFSGNPSLNPDSPVSSSSISSSSAPALFHPVGHTESLLSCDYIPACVWCAETSLPAITTAPSSKEPFK</sequence>
<evidence type="ECO:0000256" key="1">
    <source>
        <dbReference type="SAM" id="MobiDB-lite"/>
    </source>
</evidence>
<evidence type="ECO:0000313" key="2">
    <source>
        <dbReference type="EMBL" id="KAL0168673.1"/>
    </source>
</evidence>
<protein>
    <submittedName>
        <fullName evidence="2">Uncharacterized protein</fullName>
    </submittedName>
</protein>
<dbReference type="AlphaFoldDB" id="A0ABD0P3K3"/>
<accession>A0ABD0P3K3</accession>